<protein>
    <submittedName>
        <fullName evidence="2">Uncharacterized protein</fullName>
    </submittedName>
</protein>
<evidence type="ECO:0000256" key="1">
    <source>
        <dbReference type="SAM" id="SignalP"/>
    </source>
</evidence>
<proteinExistence type="predicted"/>
<evidence type="ECO:0000313" key="2">
    <source>
        <dbReference type="EMBL" id="VTR97670.1"/>
    </source>
</evidence>
<keyword evidence="1" id="KW-0732">Signal</keyword>
<dbReference type="RefSeq" id="WP_162671309.1">
    <property type="nucleotide sequence ID" value="NZ_LR593886.1"/>
</dbReference>
<organism evidence="2 3">
    <name type="scientific">Gemmata massiliana</name>
    <dbReference type="NCBI Taxonomy" id="1210884"/>
    <lineage>
        <taxon>Bacteria</taxon>
        <taxon>Pseudomonadati</taxon>
        <taxon>Planctomycetota</taxon>
        <taxon>Planctomycetia</taxon>
        <taxon>Gemmatales</taxon>
        <taxon>Gemmataceae</taxon>
        <taxon>Gemmata</taxon>
    </lineage>
</organism>
<gene>
    <name evidence="2" type="ORF">SOIL9_06010</name>
</gene>
<dbReference type="KEGG" id="gms:SOIL9_06010"/>
<accession>A0A6P2DDN0</accession>
<dbReference type="AlphaFoldDB" id="A0A6P2DDN0"/>
<feature type="signal peptide" evidence="1">
    <location>
        <begin position="1"/>
        <end position="23"/>
    </location>
</feature>
<name>A0A6P2DDN0_9BACT</name>
<keyword evidence="3" id="KW-1185">Reference proteome</keyword>
<feature type="chain" id="PRO_5026930765" evidence="1">
    <location>
        <begin position="24"/>
        <end position="358"/>
    </location>
</feature>
<dbReference type="EMBL" id="LR593886">
    <property type="protein sequence ID" value="VTR97670.1"/>
    <property type="molecule type" value="Genomic_DNA"/>
</dbReference>
<reference evidence="2 3" key="1">
    <citation type="submission" date="2019-05" db="EMBL/GenBank/DDBJ databases">
        <authorList>
            <consortium name="Science for Life Laboratories"/>
        </authorList>
    </citation>
    <scope>NUCLEOTIDE SEQUENCE [LARGE SCALE GENOMIC DNA]</scope>
    <source>
        <strain evidence="2">Soil9</strain>
    </source>
</reference>
<evidence type="ECO:0000313" key="3">
    <source>
        <dbReference type="Proteomes" id="UP000464178"/>
    </source>
</evidence>
<dbReference type="Proteomes" id="UP000464178">
    <property type="component" value="Chromosome"/>
</dbReference>
<sequence length="358" mass="39604">MKRHVTRGLVALGLMTLAATVSAQSVPDTVEVRNRKDGTTKTYSGQLKAGPAGFQVFSGEKLDKASETFAPDDILKVSIGDLPGVERNAFTAAKVKEDKKTAKDYTEANDGYKALIKPGLAERSKRHLEFRIASVKQKLADDLEGDAWAKAVDAAILNWKEFCDVYWAAPGWELWPAVRAMTRLQIERRKYSDAASAWAKLRGAADLSPEAKLEAGLQEIDCRIRGKEYALVASTADDLMKTVTGARKERLAIYQLAAKEGGSGRYQEGIDKVKAEMDKSKDPSVHATGFAVTGELYLAAGKPRDAMWAYLFVETVVNQDKEEVFKAVSRLTEIFEAQMDEEQAKKYREKIKRSRGTL</sequence>